<reference evidence="1" key="1">
    <citation type="submission" date="2022-03" db="EMBL/GenBank/DDBJ databases">
        <authorList>
            <person name="Lindestad O."/>
        </authorList>
    </citation>
    <scope>NUCLEOTIDE SEQUENCE</scope>
</reference>
<gene>
    <name evidence="1" type="primary">jg6217</name>
    <name evidence="1" type="ORF">PAEG_LOCUS15609</name>
</gene>
<comment type="caution">
    <text evidence="1">The sequence shown here is derived from an EMBL/GenBank/DDBJ whole genome shotgun (WGS) entry which is preliminary data.</text>
</comment>
<organism evidence="1 2">
    <name type="scientific">Pararge aegeria aegeria</name>
    <dbReference type="NCBI Taxonomy" id="348720"/>
    <lineage>
        <taxon>Eukaryota</taxon>
        <taxon>Metazoa</taxon>
        <taxon>Ecdysozoa</taxon>
        <taxon>Arthropoda</taxon>
        <taxon>Hexapoda</taxon>
        <taxon>Insecta</taxon>
        <taxon>Pterygota</taxon>
        <taxon>Neoptera</taxon>
        <taxon>Endopterygota</taxon>
        <taxon>Lepidoptera</taxon>
        <taxon>Glossata</taxon>
        <taxon>Ditrysia</taxon>
        <taxon>Papilionoidea</taxon>
        <taxon>Nymphalidae</taxon>
        <taxon>Satyrinae</taxon>
        <taxon>Satyrini</taxon>
        <taxon>Parargina</taxon>
        <taxon>Pararge</taxon>
    </lineage>
</organism>
<keyword evidence="2" id="KW-1185">Reference proteome</keyword>
<name>A0A8S4RP33_9NEOP</name>
<evidence type="ECO:0000313" key="2">
    <source>
        <dbReference type="Proteomes" id="UP000838756"/>
    </source>
</evidence>
<evidence type="ECO:0000313" key="1">
    <source>
        <dbReference type="EMBL" id="CAH2238523.1"/>
    </source>
</evidence>
<dbReference type="Proteomes" id="UP000838756">
    <property type="component" value="Unassembled WGS sequence"/>
</dbReference>
<protein>
    <submittedName>
        <fullName evidence="1">Jg6217 protein</fullName>
    </submittedName>
</protein>
<sequence length="76" mass="7845">MPLVSIDSLHLISRPASESSTNTALTSAGSPLQHLETLASISPPVLLAEAIILAPQLIQLSGDSSYSAYVQVSDGI</sequence>
<dbReference type="EMBL" id="CAKXAJ010025358">
    <property type="protein sequence ID" value="CAH2238523.1"/>
    <property type="molecule type" value="Genomic_DNA"/>
</dbReference>
<accession>A0A8S4RP33</accession>
<proteinExistence type="predicted"/>
<dbReference type="AlphaFoldDB" id="A0A8S4RP33"/>